<evidence type="ECO:0000256" key="4">
    <source>
        <dbReference type="ARBA" id="ARBA00022989"/>
    </source>
</evidence>
<keyword evidence="8" id="KW-1185">Reference proteome</keyword>
<keyword evidence="5 6" id="KW-0472">Membrane</keyword>
<dbReference type="AlphaFoldDB" id="A0AA40VSV9"/>
<keyword evidence="3 6" id="KW-0812">Transmembrane</keyword>
<evidence type="ECO:0000256" key="3">
    <source>
        <dbReference type="ARBA" id="ARBA00022692"/>
    </source>
</evidence>
<feature type="transmembrane region" description="Helical" evidence="6">
    <location>
        <begin position="225"/>
        <end position="251"/>
    </location>
</feature>
<feature type="transmembrane region" description="Helical" evidence="6">
    <location>
        <begin position="41"/>
        <end position="60"/>
    </location>
</feature>
<dbReference type="RefSeq" id="WP_191759757.1">
    <property type="nucleotide sequence ID" value="NZ_VJXY01000028.1"/>
</dbReference>
<dbReference type="Pfam" id="PF03649">
    <property type="entry name" value="UPF0014"/>
    <property type="match status" value="1"/>
</dbReference>
<evidence type="ECO:0000313" key="8">
    <source>
        <dbReference type="Proteomes" id="UP001165986"/>
    </source>
</evidence>
<comment type="caution">
    <text evidence="7">The sequence shown here is derived from an EMBL/GenBank/DDBJ whole genome shotgun (WGS) entry which is preliminary data.</text>
</comment>
<dbReference type="Proteomes" id="UP001165986">
    <property type="component" value="Unassembled WGS sequence"/>
</dbReference>
<reference evidence="7" key="1">
    <citation type="submission" date="2019-07" db="EMBL/GenBank/DDBJ databases">
        <title>Toxilogical consequences of a new and cryptic species of cyanobacteria (Komarekiella delphini-convector) recovered from the epidermis of a bottlenose dolphin and 1500 ft. in the air.</title>
        <authorList>
            <person name="Brown A.O."/>
            <person name="Dvorak P."/>
            <person name="Villanueva C.D."/>
            <person name="Foss A.J."/>
            <person name="Garvey A.D."/>
            <person name="Gibson Q.A."/>
            <person name="Johansen J.R."/>
            <person name="Casamatta D.A."/>
        </authorList>
    </citation>
    <scope>NUCLEOTIDE SEQUENCE</scope>
    <source>
        <strain evidence="7">SJRDD-AB1</strain>
    </source>
</reference>
<protein>
    <submittedName>
        <fullName evidence="7">Iron export ABC transporter permease subunit FetB</fullName>
    </submittedName>
</protein>
<evidence type="ECO:0000256" key="6">
    <source>
        <dbReference type="SAM" id="Phobius"/>
    </source>
</evidence>
<comment type="subcellular location">
    <subcellularLocation>
        <location evidence="1">Membrane</location>
        <topology evidence="1">Multi-pass membrane protein</topology>
    </subcellularLocation>
</comment>
<evidence type="ECO:0000256" key="1">
    <source>
        <dbReference type="ARBA" id="ARBA00004141"/>
    </source>
</evidence>
<dbReference type="GO" id="GO:0005886">
    <property type="term" value="C:plasma membrane"/>
    <property type="evidence" value="ECO:0007669"/>
    <property type="project" value="TreeGrafter"/>
</dbReference>
<feature type="transmembrane region" description="Helical" evidence="6">
    <location>
        <begin position="195"/>
        <end position="213"/>
    </location>
</feature>
<evidence type="ECO:0000256" key="2">
    <source>
        <dbReference type="ARBA" id="ARBA00005268"/>
    </source>
</evidence>
<comment type="similarity">
    <text evidence="2">Belongs to the UPF0014 family.</text>
</comment>
<evidence type="ECO:0000313" key="7">
    <source>
        <dbReference type="EMBL" id="MBD6618552.1"/>
    </source>
</evidence>
<evidence type="ECO:0000256" key="5">
    <source>
        <dbReference type="ARBA" id="ARBA00023136"/>
    </source>
</evidence>
<gene>
    <name evidence="7" type="primary">fetB</name>
    <name evidence="7" type="ORF">FNW02_22670</name>
</gene>
<accession>A0AA40VSV9</accession>
<feature type="transmembrane region" description="Helical" evidence="6">
    <location>
        <begin position="66"/>
        <end position="84"/>
    </location>
</feature>
<keyword evidence="4 6" id="KW-1133">Transmembrane helix</keyword>
<dbReference type="InterPro" id="IPR005226">
    <property type="entry name" value="UPF0014_fam"/>
</dbReference>
<proteinExistence type="inferred from homology"/>
<feature type="transmembrane region" description="Helical" evidence="6">
    <location>
        <begin position="12"/>
        <end position="34"/>
    </location>
</feature>
<dbReference type="PANTHER" id="PTHR30028">
    <property type="entry name" value="UPF0014 INNER MEMBRANE PROTEIN YBBM-RELATED"/>
    <property type="match status" value="1"/>
</dbReference>
<sequence length="274" mass="30062">MEANYIQISYGQLALATLFILINIGLSLVLRLGLEQSLGIASLRMVVQLLMVGYILQWVFTLSNPILIILLALGMTAIAGVSSVNRTRRRFTGIYWNNFISLLSGSFLVTGIIVTGIVRVEPWYEPQYLIPLLGMVLGNALTGTSLSLDRFMEDLISHRGEIEALLTLGATRWEAAHQTIREALRTGMIPTINSMMVMGLVSLPGMMTGQILAGANPNDAIRYQIVIIFAQAAGVAIATMGVVILAFLVLFNRDHQLTDLLRQVSSTKLKSSRR</sequence>
<name>A0AA40VSV9_9NOST</name>
<feature type="transmembrane region" description="Helical" evidence="6">
    <location>
        <begin position="96"/>
        <end position="117"/>
    </location>
</feature>
<feature type="transmembrane region" description="Helical" evidence="6">
    <location>
        <begin position="129"/>
        <end position="148"/>
    </location>
</feature>
<dbReference type="PANTHER" id="PTHR30028:SF0">
    <property type="entry name" value="PROTEIN ALUMINUM SENSITIVE 3"/>
    <property type="match status" value="1"/>
</dbReference>
<dbReference type="EMBL" id="VJXY01000028">
    <property type="protein sequence ID" value="MBD6618552.1"/>
    <property type="molecule type" value="Genomic_DNA"/>
</dbReference>
<organism evidence="7 8">
    <name type="scientific">Komarekiella delphini-convector SJRDD-AB1</name>
    <dbReference type="NCBI Taxonomy" id="2593771"/>
    <lineage>
        <taxon>Bacteria</taxon>
        <taxon>Bacillati</taxon>
        <taxon>Cyanobacteriota</taxon>
        <taxon>Cyanophyceae</taxon>
        <taxon>Nostocales</taxon>
        <taxon>Nostocaceae</taxon>
        <taxon>Komarekiella</taxon>
        <taxon>Komarekiella delphini-convector</taxon>
    </lineage>
</organism>